<evidence type="ECO:0000256" key="6">
    <source>
        <dbReference type="ARBA" id="ARBA00022832"/>
    </source>
</evidence>
<evidence type="ECO:0000256" key="4">
    <source>
        <dbReference type="ARBA" id="ARBA00022516"/>
    </source>
</evidence>
<dbReference type="GO" id="GO:0006633">
    <property type="term" value="P:fatty acid biosynthetic process"/>
    <property type="evidence" value="ECO:0007669"/>
    <property type="project" value="UniProtKB-UniRule"/>
</dbReference>
<dbReference type="Pfam" id="PF08545">
    <property type="entry name" value="ACP_syn_III"/>
    <property type="match status" value="1"/>
</dbReference>
<dbReference type="UniPathway" id="UPA00094"/>
<keyword evidence="9 12" id="KW-0511">Multifunctional enzyme</keyword>
<keyword evidence="5 12" id="KW-0808">Transferase</keyword>
<evidence type="ECO:0000259" key="13">
    <source>
        <dbReference type="Pfam" id="PF08541"/>
    </source>
</evidence>
<evidence type="ECO:0000256" key="7">
    <source>
        <dbReference type="ARBA" id="ARBA00023098"/>
    </source>
</evidence>
<dbReference type="RefSeq" id="WP_066064802.1">
    <property type="nucleotide sequence ID" value="NZ_CP013015.1"/>
</dbReference>
<dbReference type="EC" id="2.3.1.180" evidence="3 12"/>
<evidence type="ECO:0000313" key="18">
    <source>
        <dbReference type="Proteomes" id="UP000070560"/>
    </source>
</evidence>
<comment type="catalytic activity">
    <reaction evidence="11">
        <text>malonyl-[ACP] + acetyl-CoA + H(+) = 3-oxobutanoyl-[ACP] + CO2 + CoA</text>
        <dbReference type="Rhea" id="RHEA:12080"/>
        <dbReference type="Rhea" id="RHEA-COMP:9623"/>
        <dbReference type="Rhea" id="RHEA-COMP:9625"/>
        <dbReference type="ChEBI" id="CHEBI:15378"/>
        <dbReference type="ChEBI" id="CHEBI:16526"/>
        <dbReference type="ChEBI" id="CHEBI:57287"/>
        <dbReference type="ChEBI" id="CHEBI:57288"/>
        <dbReference type="ChEBI" id="CHEBI:78449"/>
        <dbReference type="ChEBI" id="CHEBI:78450"/>
        <dbReference type="EC" id="2.3.1.180"/>
    </reaction>
    <physiologicalReaction direction="left-to-right" evidence="11">
        <dbReference type="Rhea" id="RHEA:12081"/>
    </physiologicalReaction>
</comment>
<dbReference type="HAMAP" id="MF_01815">
    <property type="entry name" value="FabH"/>
    <property type="match status" value="1"/>
</dbReference>
<comment type="subcellular location">
    <subcellularLocation>
        <location evidence="12">Cytoplasm</location>
    </subcellularLocation>
</comment>
<dbReference type="Proteomes" id="UP000885738">
    <property type="component" value="Unassembled WGS sequence"/>
</dbReference>
<feature type="active site" evidence="12">
    <location>
        <position position="112"/>
    </location>
</feature>
<feature type="region of interest" description="ACP-binding" evidence="12">
    <location>
        <begin position="252"/>
        <end position="256"/>
    </location>
</feature>
<evidence type="ECO:0000256" key="2">
    <source>
        <dbReference type="ARBA" id="ARBA00008642"/>
    </source>
</evidence>
<evidence type="ECO:0000256" key="1">
    <source>
        <dbReference type="ARBA" id="ARBA00005194"/>
    </source>
</evidence>
<dbReference type="InterPro" id="IPR013747">
    <property type="entry name" value="ACP_syn_III_C"/>
</dbReference>
<evidence type="ECO:0000259" key="14">
    <source>
        <dbReference type="Pfam" id="PF08545"/>
    </source>
</evidence>
<evidence type="ECO:0000256" key="10">
    <source>
        <dbReference type="ARBA" id="ARBA00023315"/>
    </source>
</evidence>
<dbReference type="SUPFAM" id="SSF53901">
    <property type="entry name" value="Thiolase-like"/>
    <property type="match status" value="1"/>
</dbReference>
<keyword evidence="4 12" id="KW-0444">Lipid biosynthesis</keyword>
<evidence type="ECO:0000256" key="5">
    <source>
        <dbReference type="ARBA" id="ARBA00022679"/>
    </source>
</evidence>
<keyword evidence="8 12" id="KW-0275">Fatty acid biosynthesis</keyword>
<dbReference type="AlphaFoldDB" id="A0A7C2A400"/>
<keyword evidence="7 12" id="KW-0443">Lipid metabolism</keyword>
<comment type="pathway">
    <text evidence="1 12">Lipid metabolism; fatty acid biosynthesis.</text>
</comment>
<dbReference type="CDD" id="cd00830">
    <property type="entry name" value="KAS_III"/>
    <property type="match status" value="1"/>
</dbReference>
<dbReference type="Proteomes" id="UP000070560">
    <property type="component" value="Chromosome"/>
</dbReference>
<feature type="active site" evidence="12">
    <location>
        <position position="281"/>
    </location>
</feature>
<dbReference type="InterPro" id="IPR004655">
    <property type="entry name" value="FabH"/>
</dbReference>
<keyword evidence="10 12" id="KW-0012">Acyltransferase</keyword>
<gene>
    <name evidence="12" type="primary">fabH</name>
    <name evidence="17" type="ORF">ENI35_03875</name>
    <name evidence="16" type="ORF">ENJ03_00380</name>
    <name evidence="15" type="ORF">HS1_001991</name>
</gene>
<dbReference type="Gene3D" id="3.40.47.10">
    <property type="match status" value="1"/>
</dbReference>
<feature type="domain" description="Beta-ketoacyl-[acyl-carrier-protein] synthase III C-terminal" evidence="13">
    <location>
        <begin position="235"/>
        <end position="324"/>
    </location>
</feature>
<keyword evidence="18" id="KW-1185">Reference proteome</keyword>
<reference evidence="15 18" key="1">
    <citation type="submission" date="2015-10" db="EMBL/GenBank/DDBJ databases">
        <title>Candidatus Desulfofervidus auxilii, a hydrogenotrophic sulfate-reducing bacterium involved in the thermophilic anaerobic oxidation of methane.</title>
        <authorList>
            <person name="Krukenberg V."/>
            <person name="Richter M."/>
            <person name="Wegener G."/>
        </authorList>
    </citation>
    <scope>NUCLEOTIDE SEQUENCE [LARGE SCALE GENOMIC DNA]</scope>
    <source>
        <strain evidence="15 18">HS1</strain>
    </source>
</reference>
<evidence type="ECO:0000313" key="17">
    <source>
        <dbReference type="EMBL" id="HEC67934.1"/>
    </source>
</evidence>
<evidence type="ECO:0000256" key="3">
    <source>
        <dbReference type="ARBA" id="ARBA00012333"/>
    </source>
</evidence>
<dbReference type="GO" id="GO:0005737">
    <property type="term" value="C:cytoplasm"/>
    <property type="evidence" value="ECO:0007669"/>
    <property type="project" value="UniProtKB-SubCell"/>
</dbReference>
<evidence type="ECO:0000256" key="11">
    <source>
        <dbReference type="ARBA" id="ARBA00051096"/>
    </source>
</evidence>
<dbReference type="Proteomes" id="UP000886268">
    <property type="component" value="Unassembled WGS sequence"/>
</dbReference>
<evidence type="ECO:0000256" key="8">
    <source>
        <dbReference type="ARBA" id="ARBA00023160"/>
    </source>
</evidence>
<comment type="subunit">
    <text evidence="12">Homodimer.</text>
</comment>
<dbReference type="EMBL" id="CP013015">
    <property type="protein sequence ID" value="AMM41783.1"/>
    <property type="molecule type" value="Genomic_DNA"/>
</dbReference>
<dbReference type="GO" id="GO:0033818">
    <property type="term" value="F:beta-ketoacyl-acyl-carrier-protein synthase III activity"/>
    <property type="evidence" value="ECO:0007669"/>
    <property type="project" value="UniProtKB-UniRule"/>
</dbReference>
<dbReference type="KEGG" id="daw:HS1_001991"/>
<organism evidence="17">
    <name type="scientific">Desulfofervidus auxilii</name>
    <dbReference type="NCBI Taxonomy" id="1621989"/>
    <lineage>
        <taxon>Bacteria</taxon>
        <taxon>Pseudomonadati</taxon>
        <taxon>Thermodesulfobacteriota</taxon>
        <taxon>Candidatus Desulfofervidia</taxon>
        <taxon>Candidatus Desulfofervidales</taxon>
        <taxon>Candidatus Desulfofervidaceae</taxon>
        <taxon>Candidatus Desulfofervidus</taxon>
    </lineage>
</organism>
<dbReference type="NCBIfam" id="TIGR00747">
    <property type="entry name" value="fabH"/>
    <property type="match status" value="1"/>
</dbReference>
<name>A0A7C2A400_DESA2</name>
<dbReference type="OrthoDB" id="9815506at2"/>
<keyword evidence="12" id="KW-0963">Cytoplasm</keyword>
<evidence type="ECO:0000313" key="15">
    <source>
        <dbReference type="EMBL" id="AMM41783.1"/>
    </source>
</evidence>
<dbReference type="GO" id="GO:0004315">
    <property type="term" value="F:3-oxoacyl-[acyl-carrier-protein] synthase activity"/>
    <property type="evidence" value="ECO:0007669"/>
    <property type="project" value="InterPro"/>
</dbReference>
<evidence type="ECO:0000256" key="12">
    <source>
        <dbReference type="HAMAP-Rule" id="MF_01815"/>
    </source>
</evidence>
<dbReference type="InterPro" id="IPR016039">
    <property type="entry name" value="Thiolase-like"/>
</dbReference>
<dbReference type="EMBL" id="DRIH01000130">
    <property type="protein sequence ID" value="HEC67934.1"/>
    <property type="molecule type" value="Genomic_DNA"/>
</dbReference>
<dbReference type="PANTHER" id="PTHR43091:SF1">
    <property type="entry name" value="BETA-KETOACYL-[ACYL-CARRIER-PROTEIN] SYNTHASE III, CHLOROPLASTIC"/>
    <property type="match status" value="1"/>
</dbReference>
<comment type="domain">
    <text evidence="12">The last Arg residue of the ACP-binding site is essential for the weak association between ACP/AcpP and FabH.</text>
</comment>
<dbReference type="NCBIfam" id="NF006829">
    <property type="entry name" value="PRK09352.1"/>
    <property type="match status" value="1"/>
</dbReference>
<comment type="similarity">
    <text evidence="2 12">Belongs to the thiolase-like superfamily. FabH family.</text>
</comment>
<sequence length="324" mass="35339">MKAAILGTGLQLPQKKLTNKDLERMVNTSDEWITTRSGIKERYIVSGKETLSFLSTEASKKALEMAKIDASELDLIIVATFTADFRLPSAATLVQNNLKAYNAAAFDIAAACTGFIYGLVIAEKFIKDNPKIKALVIGAEVLSSVTNWEDRTTCVLFGDGAGAALVSGAENRGILATYIKSDPRVWDLLCVLGGGSLYPPFQNGVPKEEYYVRMKGNEVFKYSVRYMEEAARIVLDKAGMSPADIDWLIPHQANIRIMKMIAKKLGIPEEKVFINIDKYGNTSAATIPIALDEAVRQGAIKPGDLVLLDAFGGGFTYGAVLLRW</sequence>
<feature type="active site" evidence="12">
    <location>
        <position position="251"/>
    </location>
</feature>
<feature type="domain" description="Beta-ketoacyl-[acyl-carrier-protein] synthase III N-terminal" evidence="14">
    <location>
        <begin position="106"/>
        <end position="183"/>
    </location>
</feature>
<protein>
    <recommendedName>
        <fullName evidence="3 12">Beta-ketoacyl-[acyl-carrier-protein] synthase III</fullName>
        <shortName evidence="12">Beta-ketoacyl-ACP synthase III</shortName>
        <shortName evidence="12">KAS III</shortName>
        <ecNumber evidence="3 12">2.3.1.180</ecNumber>
    </recommendedName>
    <alternativeName>
        <fullName evidence="12">3-oxoacyl-[acyl-carrier-protein] synthase 3</fullName>
    </alternativeName>
    <alternativeName>
        <fullName evidence="12">3-oxoacyl-[acyl-carrier-protein] synthase III</fullName>
    </alternativeName>
</protein>
<accession>A0A7C2A400</accession>
<dbReference type="Pfam" id="PF08541">
    <property type="entry name" value="ACP_syn_III_C"/>
    <property type="match status" value="1"/>
</dbReference>
<reference evidence="17" key="2">
    <citation type="journal article" date="2020" name="mSystems">
        <title>Genome- and Community-Level Interaction Insights into Carbon Utilization and Element Cycling Functions of Hydrothermarchaeota in Hydrothermal Sediment.</title>
        <authorList>
            <person name="Zhou Z."/>
            <person name="Liu Y."/>
            <person name="Xu W."/>
            <person name="Pan J."/>
            <person name="Luo Z.H."/>
            <person name="Li M."/>
        </authorList>
    </citation>
    <scope>NUCLEOTIDE SEQUENCE [LARGE SCALE GENOMIC DNA]</scope>
    <source>
        <strain evidence="17">HyVt-389</strain>
        <strain evidence="16">HyVt-45</strain>
    </source>
</reference>
<comment type="function">
    <text evidence="12">Catalyzes the condensation reaction of fatty acid synthesis by the addition to an acyl acceptor of two carbons from malonyl-ACP. Catalyzes the first condensation reaction which initiates fatty acid synthesis and may therefore play a role in governing the total rate of fatty acid production. Possesses both acetoacetyl-ACP synthase and acetyl transacylase activities. Its substrate specificity determines the biosynthesis of branched-chain and/or straight-chain of fatty acids.</text>
</comment>
<dbReference type="EMBL" id="DRKW01000023">
    <property type="protein sequence ID" value="HEB73662.1"/>
    <property type="molecule type" value="Genomic_DNA"/>
</dbReference>
<proteinExistence type="inferred from homology"/>
<evidence type="ECO:0000256" key="9">
    <source>
        <dbReference type="ARBA" id="ARBA00023268"/>
    </source>
</evidence>
<evidence type="ECO:0000313" key="16">
    <source>
        <dbReference type="EMBL" id="HEB73662.1"/>
    </source>
</evidence>
<dbReference type="PANTHER" id="PTHR43091">
    <property type="entry name" value="3-OXOACYL-[ACYL-CARRIER-PROTEIN] SYNTHASE"/>
    <property type="match status" value="1"/>
</dbReference>
<dbReference type="FunFam" id="3.40.47.10:FF:000004">
    <property type="entry name" value="3-oxoacyl-[acyl-carrier-protein] synthase 3"/>
    <property type="match status" value="1"/>
</dbReference>
<dbReference type="InterPro" id="IPR013751">
    <property type="entry name" value="ACP_syn_III_N"/>
</dbReference>
<keyword evidence="6 12" id="KW-0276">Fatty acid metabolism</keyword>